<evidence type="ECO:0000259" key="5">
    <source>
        <dbReference type="Pfam" id="PF00891"/>
    </source>
</evidence>
<accession>A0A927MA89</accession>
<evidence type="ECO:0000256" key="1">
    <source>
        <dbReference type="ARBA" id="ARBA00022603"/>
    </source>
</evidence>
<dbReference type="Proteomes" id="UP000649753">
    <property type="component" value="Unassembled WGS sequence"/>
</dbReference>
<evidence type="ECO:0000256" key="4">
    <source>
        <dbReference type="SAM" id="MobiDB-lite"/>
    </source>
</evidence>
<dbReference type="Pfam" id="PF08100">
    <property type="entry name" value="Dimerisation"/>
    <property type="match status" value="1"/>
</dbReference>
<evidence type="ECO:0000259" key="6">
    <source>
        <dbReference type="Pfam" id="PF08100"/>
    </source>
</evidence>
<proteinExistence type="predicted"/>
<dbReference type="EMBL" id="JADBEB010000001">
    <property type="protein sequence ID" value="MBE1489476.1"/>
    <property type="molecule type" value="Genomic_DNA"/>
</dbReference>
<feature type="compositionally biased region" description="Pro residues" evidence="4">
    <location>
        <begin position="25"/>
        <end position="35"/>
    </location>
</feature>
<dbReference type="CDD" id="cd02440">
    <property type="entry name" value="AdoMet_MTases"/>
    <property type="match status" value="1"/>
</dbReference>
<reference evidence="7" key="1">
    <citation type="submission" date="2020-10" db="EMBL/GenBank/DDBJ databases">
        <title>Sequencing the genomes of 1000 actinobacteria strains.</title>
        <authorList>
            <person name="Klenk H.-P."/>
        </authorList>
    </citation>
    <scope>NUCLEOTIDE SEQUENCE</scope>
    <source>
        <strain evidence="7">DSM 46832</strain>
    </source>
</reference>
<dbReference type="Pfam" id="PF00891">
    <property type="entry name" value="Methyltransf_2"/>
    <property type="match status" value="1"/>
</dbReference>
<dbReference type="InterPro" id="IPR012967">
    <property type="entry name" value="COMT_dimerisation"/>
</dbReference>
<dbReference type="InterPro" id="IPR001077">
    <property type="entry name" value="COMT_C"/>
</dbReference>
<feature type="compositionally biased region" description="Low complexity" evidence="4">
    <location>
        <begin position="13"/>
        <end position="24"/>
    </location>
</feature>
<comment type="caution">
    <text evidence="7">The sequence shown here is derived from an EMBL/GenBank/DDBJ whole genome shotgun (WGS) entry which is preliminary data.</text>
</comment>
<dbReference type="PROSITE" id="PS51683">
    <property type="entry name" value="SAM_OMT_II"/>
    <property type="match status" value="1"/>
</dbReference>
<dbReference type="Gene3D" id="3.40.50.150">
    <property type="entry name" value="Vaccinia Virus protein VP39"/>
    <property type="match status" value="1"/>
</dbReference>
<keyword evidence="2" id="KW-0808">Transferase</keyword>
<dbReference type="InterPro" id="IPR036388">
    <property type="entry name" value="WH-like_DNA-bd_sf"/>
</dbReference>
<organism evidence="7 8">
    <name type="scientific">Plantactinospora soyae</name>
    <dbReference type="NCBI Taxonomy" id="1544732"/>
    <lineage>
        <taxon>Bacteria</taxon>
        <taxon>Bacillati</taxon>
        <taxon>Actinomycetota</taxon>
        <taxon>Actinomycetes</taxon>
        <taxon>Micromonosporales</taxon>
        <taxon>Micromonosporaceae</taxon>
        <taxon>Plantactinospora</taxon>
    </lineage>
</organism>
<evidence type="ECO:0000256" key="3">
    <source>
        <dbReference type="ARBA" id="ARBA00022691"/>
    </source>
</evidence>
<dbReference type="SUPFAM" id="SSF46785">
    <property type="entry name" value="Winged helix' DNA-binding domain"/>
    <property type="match status" value="1"/>
</dbReference>
<gene>
    <name evidence="7" type="ORF">H4W31_005114</name>
</gene>
<keyword evidence="1 7" id="KW-0489">Methyltransferase</keyword>
<feature type="domain" description="O-methyltransferase C-terminal" evidence="5">
    <location>
        <begin position="158"/>
        <end position="335"/>
    </location>
</feature>
<dbReference type="PANTHER" id="PTHR43712">
    <property type="entry name" value="PUTATIVE (AFU_ORTHOLOGUE AFUA_4G14580)-RELATED"/>
    <property type="match status" value="1"/>
</dbReference>
<dbReference type="SUPFAM" id="SSF53335">
    <property type="entry name" value="S-adenosyl-L-methionine-dependent methyltransferases"/>
    <property type="match status" value="1"/>
</dbReference>
<dbReference type="GO" id="GO:0008171">
    <property type="term" value="F:O-methyltransferase activity"/>
    <property type="evidence" value="ECO:0007669"/>
    <property type="project" value="InterPro"/>
</dbReference>
<keyword evidence="3" id="KW-0949">S-adenosyl-L-methionine</keyword>
<dbReference type="GO" id="GO:0032259">
    <property type="term" value="P:methylation"/>
    <property type="evidence" value="ECO:0007669"/>
    <property type="project" value="UniProtKB-KW"/>
</dbReference>
<dbReference type="AlphaFoldDB" id="A0A927MA89"/>
<dbReference type="InterPro" id="IPR029063">
    <property type="entry name" value="SAM-dependent_MTases_sf"/>
</dbReference>
<dbReference type="InterPro" id="IPR036390">
    <property type="entry name" value="WH_DNA-bd_sf"/>
</dbReference>
<name>A0A927MA89_9ACTN</name>
<dbReference type="Gene3D" id="1.10.10.10">
    <property type="entry name" value="Winged helix-like DNA-binding domain superfamily/Winged helix DNA-binding domain"/>
    <property type="match status" value="1"/>
</dbReference>
<dbReference type="GO" id="GO:0046983">
    <property type="term" value="F:protein dimerization activity"/>
    <property type="evidence" value="ECO:0007669"/>
    <property type="project" value="InterPro"/>
</dbReference>
<evidence type="ECO:0000256" key="2">
    <source>
        <dbReference type="ARBA" id="ARBA00022679"/>
    </source>
</evidence>
<dbReference type="InterPro" id="IPR016461">
    <property type="entry name" value="COMT-like"/>
</dbReference>
<evidence type="ECO:0000313" key="7">
    <source>
        <dbReference type="EMBL" id="MBE1489476.1"/>
    </source>
</evidence>
<dbReference type="RefSeq" id="WP_192768946.1">
    <property type="nucleotide sequence ID" value="NZ_JADBEB010000001.1"/>
</dbReference>
<keyword evidence="8" id="KW-1185">Reference proteome</keyword>
<sequence>MTERPVPRVFAVPGQPSADAGPAPDDGPGPAPAGGPTPARITEAAAGFMLSKLLFVATEVDLFAAIPPEGATPQTIAERCQLPERSASTLSYLLAAAGLLERDGDRYRNAPDTEAFLSGRGPLDLRPILRYWDTVSYASWGRAGTAFRTRQAVRGELSPEQTQAYESAVAAVTAETAADLARTYDFSRHRRLLDVGGGIGTFTRPILRDHPRLTGTLLELPEVASMVGPDISSSEFAQRLDVRGADVFTDPLPNGHDAIVVANFLHLFSPEHNIALLTRLREVAPPDGRLLLVDWWRDGPTPHPSARFAAGEFLMISGGDTYRPDEVADWLAASGWRFVSHQPLPPPAGLIVAEPAEPGAASR</sequence>
<evidence type="ECO:0000313" key="8">
    <source>
        <dbReference type="Proteomes" id="UP000649753"/>
    </source>
</evidence>
<feature type="domain" description="O-methyltransferase dimerisation" evidence="6">
    <location>
        <begin position="44"/>
        <end position="118"/>
    </location>
</feature>
<feature type="region of interest" description="Disordered" evidence="4">
    <location>
        <begin position="1"/>
        <end position="39"/>
    </location>
</feature>
<protein>
    <submittedName>
        <fullName evidence="7">SAM-dependent methyltransferase</fullName>
    </submittedName>
</protein>
<dbReference type="PANTHER" id="PTHR43712:SF2">
    <property type="entry name" value="O-METHYLTRANSFERASE CICE"/>
    <property type="match status" value="1"/>
</dbReference>